<dbReference type="AlphaFoldDB" id="A0A834G2R3"/>
<keyword evidence="3" id="KW-1185">Reference proteome</keyword>
<sequence length="443" mass="48838">MYFTGMHPNLIGHSSDTYVRIATCQKPHWSESTLPPHTPSFSKADDYESATTDEEEMVRDYDVGDSDRQGEFPLVVDVDNHIHVDVSGGGPEDDRVEDIETDENVETSAGAEQVIPRPVRGHRVNYRAHFQSEATLAKFLEVYRIPGDVTVQLVPLDQGVVDRLKARADAERKSRAYASPKRTAPKLLGHVPSYNTTLAALTPDPFSEGSTETPRAPFHPVDLEDRNHPSGCVSSGGLRRSKHRTRLGEPKMPPTRSGRRRLGEGSHTSVDPKRPIGLQVRQEHNVKDDPKIAFALMNGTLLPRDAQELPKDLEAALQQTTQNLAAMGDHLTDRNKHANELIKMRKDLKTQNDKLKAEKLLDAADAKGYQEGTADVTQHYTAQVEKLQDKACGVGYALGLKAAGVDKSSELYMTADVTPEPETPGENAEKTDSPTRLTNPPNP</sequence>
<protein>
    <submittedName>
        <fullName evidence="2">Uncharacterized protein</fullName>
    </submittedName>
</protein>
<feature type="compositionally biased region" description="Polar residues" evidence="1">
    <location>
        <begin position="30"/>
        <end position="41"/>
    </location>
</feature>
<organism evidence="2 3">
    <name type="scientific">Rhododendron simsii</name>
    <name type="common">Sims's rhododendron</name>
    <dbReference type="NCBI Taxonomy" id="118357"/>
    <lineage>
        <taxon>Eukaryota</taxon>
        <taxon>Viridiplantae</taxon>
        <taxon>Streptophyta</taxon>
        <taxon>Embryophyta</taxon>
        <taxon>Tracheophyta</taxon>
        <taxon>Spermatophyta</taxon>
        <taxon>Magnoliopsida</taxon>
        <taxon>eudicotyledons</taxon>
        <taxon>Gunneridae</taxon>
        <taxon>Pentapetalae</taxon>
        <taxon>asterids</taxon>
        <taxon>Ericales</taxon>
        <taxon>Ericaceae</taxon>
        <taxon>Ericoideae</taxon>
        <taxon>Rhodoreae</taxon>
        <taxon>Rhododendron</taxon>
    </lineage>
</organism>
<evidence type="ECO:0000313" key="2">
    <source>
        <dbReference type="EMBL" id="KAF7120481.1"/>
    </source>
</evidence>
<proteinExistence type="predicted"/>
<evidence type="ECO:0000256" key="1">
    <source>
        <dbReference type="SAM" id="MobiDB-lite"/>
    </source>
</evidence>
<dbReference type="Proteomes" id="UP000626092">
    <property type="component" value="Unassembled WGS sequence"/>
</dbReference>
<comment type="caution">
    <text evidence="2">The sequence shown here is derived from an EMBL/GenBank/DDBJ whole genome shotgun (WGS) entry which is preliminary data.</text>
</comment>
<feature type="region of interest" description="Disordered" evidence="1">
    <location>
        <begin position="203"/>
        <end position="273"/>
    </location>
</feature>
<gene>
    <name evidence="2" type="ORF">RHSIM_Rhsim13G0147800</name>
</gene>
<dbReference type="EMBL" id="WJXA01000013">
    <property type="protein sequence ID" value="KAF7120481.1"/>
    <property type="molecule type" value="Genomic_DNA"/>
</dbReference>
<evidence type="ECO:0000313" key="3">
    <source>
        <dbReference type="Proteomes" id="UP000626092"/>
    </source>
</evidence>
<feature type="region of interest" description="Disordered" evidence="1">
    <location>
        <begin position="415"/>
        <end position="443"/>
    </location>
</feature>
<feature type="compositionally biased region" description="Polar residues" evidence="1">
    <location>
        <begin position="434"/>
        <end position="443"/>
    </location>
</feature>
<accession>A0A834G2R3</accession>
<feature type="region of interest" description="Disordered" evidence="1">
    <location>
        <begin position="29"/>
        <end position="55"/>
    </location>
</feature>
<reference evidence="2" key="1">
    <citation type="submission" date="2019-11" db="EMBL/GenBank/DDBJ databases">
        <authorList>
            <person name="Liu Y."/>
            <person name="Hou J."/>
            <person name="Li T.-Q."/>
            <person name="Guan C.-H."/>
            <person name="Wu X."/>
            <person name="Wu H.-Z."/>
            <person name="Ling F."/>
            <person name="Zhang R."/>
            <person name="Shi X.-G."/>
            <person name="Ren J.-P."/>
            <person name="Chen E.-F."/>
            <person name="Sun J.-M."/>
        </authorList>
    </citation>
    <scope>NUCLEOTIDE SEQUENCE</scope>
    <source>
        <strain evidence="2">Adult_tree_wgs_1</strain>
        <tissue evidence="2">Leaves</tissue>
    </source>
</reference>
<name>A0A834G2R3_RHOSS</name>